<accession>A0A0U3B132</accession>
<dbReference type="Gene3D" id="1.10.3470.10">
    <property type="entry name" value="ABC transporter involved in vitamin B12 uptake, BtuC"/>
    <property type="match status" value="1"/>
</dbReference>
<evidence type="ECO:0000313" key="9">
    <source>
        <dbReference type="EMBL" id="ALS97193.1"/>
    </source>
</evidence>
<dbReference type="GO" id="GO:0033214">
    <property type="term" value="P:siderophore-iron import into cell"/>
    <property type="evidence" value="ECO:0007669"/>
    <property type="project" value="TreeGrafter"/>
</dbReference>
<evidence type="ECO:0000256" key="6">
    <source>
        <dbReference type="ARBA" id="ARBA00022989"/>
    </source>
</evidence>
<dbReference type="STRING" id="1526571.AT746_02130"/>
<dbReference type="AlphaFoldDB" id="A0A0U3B132"/>
<reference evidence="9 10" key="1">
    <citation type="submission" date="2015-12" db="EMBL/GenBank/DDBJ databases">
        <title>Complete genome of Lacimicrobium alkaliphilum KCTC 32984.</title>
        <authorList>
            <person name="Kim S.-G."/>
            <person name="Lee Y.-J."/>
        </authorList>
    </citation>
    <scope>NUCLEOTIDE SEQUENCE [LARGE SCALE GENOMIC DNA]</scope>
    <source>
        <strain evidence="9 10">YelD216</strain>
    </source>
</reference>
<keyword evidence="10" id="KW-1185">Reference proteome</keyword>
<dbReference type="Proteomes" id="UP000068447">
    <property type="component" value="Chromosome"/>
</dbReference>
<name>A0A0U3B132_9ALTE</name>
<dbReference type="RefSeq" id="WP_062475798.1">
    <property type="nucleotide sequence ID" value="NZ_CP013650.1"/>
</dbReference>
<dbReference type="GO" id="GO:0022857">
    <property type="term" value="F:transmembrane transporter activity"/>
    <property type="evidence" value="ECO:0007669"/>
    <property type="project" value="InterPro"/>
</dbReference>
<evidence type="ECO:0000256" key="8">
    <source>
        <dbReference type="SAM" id="Phobius"/>
    </source>
</evidence>
<dbReference type="OrthoDB" id="9055647at2"/>
<dbReference type="InterPro" id="IPR037294">
    <property type="entry name" value="ABC_BtuC-like"/>
</dbReference>
<evidence type="ECO:0000313" key="10">
    <source>
        <dbReference type="Proteomes" id="UP000068447"/>
    </source>
</evidence>
<keyword evidence="3" id="KW-0813">Transport</keyword>
<feature type="transmembrane region" description="Helical" evidence="8">
    <location>
        <begin position="68"/>
        <end position="85"/>
    </location>
</feature>
<dbReference type="PANTHER" id="PTHR30472">
    <property type="entry name" value="FERRIC ENTEROBACTIN TRANSPORT SYSTEM PERMEASE PROTEIN"/>
    <property type="match status" value="1"/>
</dbReference>
<evidence type="ECO:0000256" key="3">
    <source>
        <dbReference type="ARBA" id="ARBA00022448"/>
    </source>
</evidence>
<dbReference type="PANTHER" id="PTHR30472:SF25">
    <property type="entry name" value="ABC TRANSPORTER PERMEASE PROTEIN MJ0876-RELATED"/>
    <property type="match status" value="1"/>
</dbReference>
<keyword evidence="4" id="KW-1003">Cell membrane</keyword>
<dbReference type="SUPFAM" id="SSF81345">
    <property type="entry name" value="ABC transporter involved in vitamin B12 uptake, BtuC"/>
    <property type="match status" value="1"/>
</dbReference>
<organism evidence="9 10">
    <name type="scientific">Lacimicrobium alkaliphilum</name>
    <dbReference type="NCBI Taxonomy" id="1526571"/>
    <lineage>
        <taxon>Bacteria</taxon>
        <taxon>Pseudomonadati</taxon>
        <taxon>Pseudomonadota</taxon>
        <taxon>Gammaproteobacteria</taxon>
        <taxon>Alteromonadales</taxon>
        <taxon>Alteromonadaceae</taxon>
        <taxon>Lacimicrobium</taxon>
    </lineage>
</organism>
<dbReference type="GO" id="GO:0005886">
    <property type="term" value="C:plasma membrane"/>
    <property type="evidence" value="ECO:0007669"/>
    <property type="project" value="UniProtKB-SubCell"/>
</dbReference>
<sequence length="343" mass="36373">MQPVAEHRQRPLLLASALALLLCAALALSSGPVMSDWRLALAWWWPMDFGGINDLHIDVVTQIRLPRLLLALVVGCVLAQCGTATQTLCRNPLADPGLIGISAGAAVAALMVISLGPQLGFQGPLWVSGGAFLGALGTTLLVYKLAGSAGQTSVATLILAGVAINALASAIIGLLSYFADDDALRLMTFWQMGSLAGTSWQQLPFGFLCMGLSALMLFVRRRAINALLLGERQAGYLGVDVRRLKREIILWVALGVGGAVALTGIIGFVGLVIPHISRLLVGADIKRLMPMSMLLGAAVLTFADWLARMLVSPAELPIGIITALVGAPFFLYLLLRQKRQLYA</sequence>
<dbReference type="CDD" id="cd06550">
    <property type="entry name" value="TM_ABC_iron-siderophores_like"/>
    <property type="match status" value="1"/>
</dbReference>
<comment type="subcellular location">
    <subcellularLocation>
        <location evidence="1">Cell membrane</location>
        <topology evidence="1">Multi-pass membrane protein</topology>
    </subcellularLocation>
</comment>
<feature type="transmembrane region" description="Helical" evidence="8">
    <location>
        <begin position="248"/>
        <end position="276"/>
    </location>
</feature>
<keyword evidence="5 8" id="KW-0812">Transmembrane</keyword>
<evidence type="ECO:0000256" key="7">
    <source>
        <dbReference type="ARBA" id="ARBA00023136"/>
    </source>
</evidence>
<evidence type="ECO:0000256" key="2">
    <source>
        <dbReference type="ARBA" id="ARBA00007935"/>
    </source>
</evidence>
<evidence type="ECO:0000256" key="5">
    <source>
        <dbReference type="ARBA" id="ARBA00022692"/>
    </source>
</evidence>
<proteinExistence type="inferred from homology"/>
<dbReference type="FunFam" id="1.10.3470.10:FF:000001">
    <property type="entry name" value="Vitamin B12 ABC transporter permease BtuC"/>
    <property type="match status" value="1"/>
</dbReference>
<feature type="transmembrane region" description="Helical" evidence="8">
    <location>
        <begin position="314"/>
        <end position="335"/>
    </location>
</feature>
<dbReference type="InterPro" id="IPR000522">
    <property type="entry name" value="ABC_transptr_permease_BtuC"/>
</dbReference>
<feature type="transmembrane region" description="Helical" evidence="8">
    <location>
        <begin position="97"/>
        <end position="119"/>
    </location>
</feature>
<dbReference type="Pfam" id="PF01032">
    <property type="entry name" value="FecCD"/>
    <property type="match status" value="1"/>
</dbReference>
<evidence type="ECO:0000256" key="4">
    <source>
        <dbReference type="ARBA" id="ARBA00022475"/>
    </source>
</evidence>
<keyword evidence="7 8" id="KW-0472">Membrane</keyword>
<evidence type="ECO:0000256" key="1">
    <source>
        <dbReference type="ARBA" id="ARBA00004651"/>
    </source>
</evidence>
<dbReference type="EMBL" id="CP013650">
    <property type="protein sequence ID" value="ALS97193.1"/>
    <property type="molecule type" value="Genomic_DNA"/>
</dbReference>
<dbReference type="KEGG" id="lal:AT746_02130"/>
<feature type="transmembrane region" description="Helical" evidence="8">
    <location>
        <begin position="125"/>
        <end position="143"/>
    </location>
</feature>
<feature type="transmembrane region" description="Helical" evidence="8">
    <location>
        <begin position="155"/>
        <end position="179"/>
    </location>
</feature>
<comment type="similarity">
    <text evidence="2">Belongs to the binding-protein-dependent transport system permease family. FecCD subfamily.</text>
</comment>
<protein>
    <submittedName>
        <fullName evidence="9">Iron ABC transporter</fullName>
    </submittedName>
</protein>
<keyword evidence="6 8" id="KW-1133">Transmembrane helix</keyword>
<gene>
    <name evidence="9" type="ORF">AT746_02130</name>
</gene>
<feature type="transmembrane region" description="Helical" evidence="8">
    <location>
        <begin position="199"/>
        <end position="219"/>
    </location>
</feature>